<name>A0A3Q9RR29_9BACI</name>
<proteinExistence type="predicted"/>
<gene>
    <name evidence="1" type="ORF">BAOM_4266</name>
</gene>
<evidence type="ECO:0000313" key="2">
    <source>
        <dbReference type="Proteomes" id="UP000283095"/>
    </source>
</evidence>
<dbReference type="RefSeq" id="WP_127761744.1">
    <property type="nucleotide sequence ID" value="NZ_CP026095.1"/>
</dbReference>
<accession>A0A3Q9RR29</accession>
<dbReference type="InterPro" id="IPR036388">
    <property type="entry name" value="WH-like_DNA-bd_sf"/>
</dbReference>
<evidence type="ECO:0008006" key="3">
    <source>
        <dbReference type="Google" id="ProtNLM"/>
    </source>
</evidence>
<dbReference type="EMBL" id="CP026095">
    <property type="protein sequence ID" value="AZV44847.1"/>
    <property type="molecule type" value="Genomic_DNA"/>
</dbReference>
<sequence length="274" mass="31382">MNPYKLKRIEVIVLKENKVAFIKFNANLMSDYELKVGETLVYGALVSFRNMSIQSNAKDEKGHVYAYPPISSIANITGQSERSVKSHIQVLEQKGLMTVKRSYKEGSKEKNVNHYYLNTEVLEVYFTADATESIKTAKPKSKNKETYKDLRQKVFIADAEIEKWFTHYQGEHNNNSAKKLNQLAEKYGAETVVKAIHNAMEGVNIDTLSQGSTGLILSRLNDKNLEDAKLQLQNEKERKERFMNEPIKPVLDYTAGLKRRESRKIRTSDDVINI</sequence>
<dbReference type="AlphaFoldDB" id="A0A3Q9RR29"/>
<dbReference type="Pfam" id="PF13730">
    <property type="entry name" value="HTH_36"/>
    <property type="match status" value="1"/>
</dbReference>
<reference evidence="1 2" key="1">
    <citation type="submission" date="2018-01" db="EMBL/GenBank/DDBJ databases">
        <title>Bacillus asahii Genome sequencing and assembly.</title>
        <authorList>
            <person name="Jiang H."/>
            <person name="Feng Y."/>
            <person name="Zhao F."/>
            <person name="Lin X."/>
        </authorList>
    </citation>
    <scope>NUCLEOTIDE SEQUENCE [LARGE SCALE GENOMIC DNA]</scope>
    <source>
        <strain evidence="1 2">OM18</strain>
    </source>
</reference>
<organism evidence="1 2">
    <name type="scientific">Peribacillus asahii</name>
    <dbReference type="NCBI Taxonomy" id="228899"/>
    <lineage>
        <taxon>Bacteria</taxon>
        <taxon>Bacillati</taxon>
        <taxon>Bacillota</taxon>
        <taxon>Bacilli</taxon>
        <taxon>Bacillales</taxon>
        <taxon>Bacillaceae</taxon>
        <taxon>Peribacillus</taxon>
    </lineage>
</organism>
<dbReference type="Proteomes" id="UP000283095">
    <property type="component" value="Chromosome"/>
</dbReference>
<evidence type="ECO:0000313" key="1">
    <source>
        <dbReference type="EMBL" id="AZV44847.1"/>
    </source>
</evidence>
<dbReference type="Gene3D" id="1.10.10.10">
    <property type="entry name" value="Winged helix-like DNA-binding domain superfamily/Winged helix DNA-binding domain"/>
    <property type="match status" value="1"/>
</dbReference>
<dbReference type="KEGG" id="pasa:BAOM_4266"/>
<protein>
    <recommendedName>
        <fullName evidence="3">Helix-turn-helix domain-containing protein</fullName>
    </recommendedName>
</protein>